<reference evidence="2" key="1">
    <citation type="submission" date="2020-03" db="EMBL/GenBank/DDBJ databases">
        <authorList>
            <person name="Weist P."/>
        </authorList>
    </citation>
    <scope>NUCLEOTIDE SEQUENCE</scope>
</reference>
<name>A0A9N7VR27_PLEPL</name>
<feature type="region of interest" description="Disordered" evidence="1">
    <location>
        <begin position="55"/>
        <end position="77"/>
    </location>
</feature>
<accession>A0A9N7VR27</accession>
<evidence type="ECO:0000256" key="1">
    <source>
        <dbReference type="SAM" id="MobiDB-lite"/>
    </source>
</evidence>
<evidence type="ECO:0000313" key="3">
    <source>
        <dbReference type="Proteomes" id="UP001153269"/>
    </source>
</evidence>
<protein>
    <submittedName>
        <fullName evidence="2">Uncharacterized protein</fullName>
    </submittedName>
</protein>
<dbReference type="Proteomes" id="UP001153269">
    <property type="component" value="Unassembled WGS sequence"/>
</dbReference>
<keyword evidence="3" id="KW-1185">Reference proteome</keyword>
<feature type="region of interest" description="Disordered" evidence="1">
    <location>
        <begin position="1"/>
        <end position="32"/>
    </location>
</feature>
<feature type="compositionally biased region" description="Polar residues" evidence="1">
    <location>
        <begin position="1"/>
        <end position="30"/>
    </location>
</feature>
<dbReference type="AlphaFoldDB" id="A0A9N7VR27"/>
<organism evidence="2 3">
    <name type="scientific">Pleuronectes platessa</name>
    <name type="common">European plaice</name>
    <dbReference type="NCBI Taxonomy" id="8262"/>
    <lineage>
        <taxon>Eukaryota</taxon>
        <taxon>Metazoa</taxon>
        <taxon>Chordata</taxon>
        <taxon>Craniata</taxon>
        <taxon>Vertebrata</taxon>
        <taxon>Euteleostomi</taxon>
        <taxon>Actinopterygii</taxon>
        <taxon>Neopterygii</taxon>
        <taxon>Teleostei</taxon>
        <taxon>Neoteleostei</taxon>
        <taxon>Acanthomorphata</taxon>
        <taxon>Carangaria</taxon>
        <taxon>Pleuronectiformes</taxon>
        <taxon>Pleuronectoidei</taxon>
        <taxon>Pleuronectidae</taxon>
        <taxon>Pleuronectes</taxon>
    </lineage>
</organism>
<proteinExistence type="predicted"/>
<gene>
    <name evidence="2" type="ORF">PLEPLA_LOCUS40565</name>
</gene>
<dbReference type="EMBL" id="CADEAL010004145">
    <property type="protein sequence ID" value="CAB1452815.1"/>
    <property type="molecule type" value="Genomic_DNA"/>
</dbReference>
<evidence type="ECO:0000313" key="2">
    <source>
        <dbReference type="EMBL" id="CAB1452815.1"/>
    </source>
</evidence>
<sequence length="77" mass="7919">MSTVGETAPTSGGSITSEWTCPPWSSSQDPTALCTPVRTPRLAAVVRRLVMSPTTAEVPDPGARGPIHQAFSSGPGL</sequence>
<comment type="caution">
    <text evidence="2">The sequence shown here is derived from an EMBL/GenBank/DDBJ whole genome shotgun (WGS) entry which is preliminary data.</text>
</comment>